<dbReference type="AlphaFoldDB" id="A0A382KZH4"/>
<evidence type="ECO:0000313" key="1">
    <source>
        <dbReference type="EMBL" id="SVC29896.1"/>
    </source>
</evidence>
<organism evidence="1">
    <name type="scientific">marine metagenome</name>
    <dbReference type="NCBI Taxonomy" id="408172"/>
    <lineage>
        <taxon>unclassified sequences</taxon>
        <taxon>metagenomes</taxon>
        <taxon>ecological metagenomes</taxon>
    </lineage>
</organism>
<dbReference type="PROSITE" id="PS51257">
    <property type="entry name" value="PROKAR_LIPOPROTEIN"/>
    <property type="match status" value="1"/>
</dbReference>
<gene>
    <name evidence="1" type="ORF">METZ01_LOCUS282750</name>
</gene>
<evidence type="ECO:0008006" key="2">
    <source>
        <dbReference type="Google" id="ProtNLM"/>
    </source>
</evidence>
<sequence length="108" mass="12641">MKYIALILLLVILGCGVPPEDWHKTRPGSDDQWMASMDVSLERWIVASQYLPREKLQGLQNAGFFELKDGLYSHHCDSHGNMIRMRYNEENNTWKQIKYETHGCRESN</sequence>
<proteinExistence type="predicted"/>
<reference evidence="1" key="1">
    <citation type="submission" date="2018-05" db="EMBL/GenBank/DDBJ databases">
        <authorList>
            <person name="Lanie J.A."/>
            <person name="Ng W.-L."/>
            <person name="Kazmierczak K.M."/>
            <person name="Andrzejewski T.M."/>
            <person name="Davidsen T.M."/>
            <person name="Wayne K.J."/>
            <person name="Tettelin H."/>
            <person name="Glass J.I."/>
            <person name="Rusch D."/>
            <person name="Podicherti R."/>
            <person name="Tsui H.-C.T."/>
            <person name="Winkler M.E."/>
        </authorList>
    </citation>
    <scope>NUCLEOTIDE SEQUENCE</scope>
</reference>
<dbReference type="EMBL" id="UINC01083819">
    <property type="protein sequence ID" value="SVC29896.1"/>
    <property type="molecule type" value="Genomic_DNA"/>
</dbReference>
<protein>
    <recommendedName>
        <fullName evidence="2">Lipoprotein</fullName>
    </recommendedName>
</protein>
<accession>A0A382KZH4</accession>
<name>A0A382KZH4_9ZZZZ</name>